<keyword evidence="7" id="KW-0175">Coiled coil</keyword>
<sequence>MAAPDPRCVPPFFQELGISVLGDLQRQRETILRSRDALGEVDDRVSRARSILSTMSRRIVQNKLIMWGIVALLLGAIGLVIWAKLS</sequence>
<evidence type="ECO:0000256" key="6">
    <source>
        <dbReference type="ARBA" id="ARBA00022989"/>
    </source>
</evidence>
<evidence type="ECO:0000256" key="1">
    <source>
        <dbReference type="ARBA" id="ARBA00004211"/>
    </source>
</evidence>
<dbReference type="GO" id="GO:0012507">
    <property type="term" value="C:ER to Golgi transport vesicle membrane"/>
    <property type="evidence" value="ECO:0007669"/>
    <property type="project" value="TreeGrafter"/>
</dbReference>
<evidence type="ECO:0000256" key="7">
    <source>
        <dbReference type="ARBA" id="ARBA00023054"/>
    </source>
</evidence>
<comment type="similarity">
    <text evidence="2">Belongs to the VTI1 family.</text>
</comment>
<dbReference type="GO" id="GO:0031201">
    <property type="term" value="C:SNARE complex"/>
    <property type="evidence" value="ECO:0007669"/>
    <property type="project" value="TreeGrafter"/>
</dbReference>
<organism evidence="10 11">
    <name type="scientific">Prototheca wickerhamii</name>
    <dbReference type="NCBI Taxonomy" id="3111"/>
    <lineage>
        <taxon>Eukaryota</taxon>
        <taxon>Viridiplantae</taxon>
        <taxon>Chlorophyta</taxon>
        <taxon>core chlorophytes</taxon>
        <taxon>Trebouxiophyceae</taxon>
        <taxon>Chlorellales</taxon>
        <taxon>Chlorellaceae</taxon>
        <taxon>Prototheca</taxon>
    </lineage>
</organism>
<dbReference type="FunFam" id="1.20.5.110:FF:000002">
    <property type="entry name" value="Vesicle transport through interaction with t-SNAREsB"/>
    <property type="match status" value="1"/>
</dbReference>
<protein>
    <submittedName>
        <fullName evidence="10">Uncharacterized protein</fullName>
    </submittedName>
</protein>
<comment type="caution">
    <text evidence="10">The sequence shown here is derived from an EMBL/GenBank/DDBJ whole genome shotgun (WGS) entry which is preliminary data.</text>
</comment>
<dbReference type="GO" id="GO:0005789">
    <property type="term" value="C:endoplasmic reticulum membrane"/>
    <property type="evidence" value="ECO:0007669"/>
    <property type="project" value="TreeGrafter"/>
</dbReference>
<evidence type="ECO:0000313" key="11">
    <source>
        <dbReference type="Proteomes" id="UP001255856"/>
    </source>
</evidence>
<feature type="transmembrane region" description="Helical" evidence="9">
    <location>
        <begin position="64"/>
        <end position="83"/>
    </location>
</feature>
<name>A0AAD9MMP5_PROWI</name>
<dbReference type="SUPFAM" id="SSF58038">
    <property type="entry name" value="SNARE fusion complex"/>
    <property type="match status" value="1"/>
</dbReference>
<proteinExistence type="inferred from homology"/>
<keyword evidence="4 9" id="KW-0812">Transmembrane</keyword>
<evidence type="ECO:0000256" key="2">
    <source>
        <dbReference type="ARBA" id="ARBA00006108"/>
    </source>
</evidence>
<keyword evidence="3" id="KW-0813">Transport</keyword>
<evidence type="ECO:0000256" key="5">
    <source>
        <dbReference type="ARBA" id="ARBA00022927"/>
    </source>
</evidence>
<keyword evidence="8 9" id="KW-0472">Membrane</keyword>
<evidence type="ECO:0000313" key="10">
    <source>
        <dbReference type="EMBL" id="KAK2077311.1"/>
    </source>
</evidence>
<dbReference type="Pfam" id="PF12352">
    <property type="entry name" value="V-SNARE_C"/>
    <property type="match status" value="1"/>
</dbReference>
<reference evidence="10" key="1">
    <citation type="submission" date="2021-01" db="EMBL/GenBank/DDBJ databases">
        <authorList>
            <person name="Eckstrom K.M.E."/>
        </authorList>
    </citation>
    <scope>NUCLEOTIDE SEQUENCE</scope>
    <source>
        <strain evidence="10">UVCC 0001</strain>
    </source>
</reference>
<dbReference type="GO" id="GO:0015031">
    <property type="term" value="P:protein transport"/>
    <property type="evidence" value="ECO:0007669"/>
    <property type="project" value="UniProtKB-KW"/>
</dbReference>
<keyword evidence="5" id="KW-0653">Protein transport</keyword>
<accession>A0AAD9MMP5</accession>
<evidence type="ECO:0000256" key="4">
    <source>
        <dbReference type="ARBA" id="ARBA00022692"/>
    </source>
</evidence>
<comment type="subcellular location">
    <subcellularLocation>
        <location evidence="1">Membrane</location>
        <topology evidence="1">Single-pass type IV membrane protein</topology>
    </subcellularLocation>
</comment>
<evidence type="ECO:0000256" key="3">
    <source>
        <dbReference type="ARBA" id="ARBA00022448"/>
    </source>
</evidence>
<dbReference type="Gene3D" id="1.20.5.110">
    <property type="match status" value="1"/>
</dbReference>
<keyword evidence="11" id="KW-1185">Reference proteome</keyword>
<dbReference type="GO" id="GO:0005794">
    <property type="term" value="C:Golgi apparatus"/>
    <property type="evidence" value="ECO:0007669"/>
    <property type="project" value="TreeGrafter"/>
</dbReference>
<evidence type="ECO:0000256" key="8">
    <source>
        <dbReference type="ARBA" id="ARBA00023136"/>
    </source>
</evidence>
<dbReference type="GO" id="GO:0005484">
    <property type="term" value="F:SNAP receptor activity"/>
    <property type="evidence" value="ECO:0007669"/>
    <property type="project" value="TreeGrafter"/>
</dbReference>
<gene>
    <name evidence="10" type="ORF">QBZ16_004945</name>
</gene>
<dbReference type="GO" id="GO:0031902">
    <property type="term" value="C:late endosome membrane"/>
    <property type="evidence" value="ECO:0007669"/>
    <property type="project" value="TreeGrafter"/>
</dbReference>
<evidence type="ECO:0000256" key="9">
    <source>
        <dbReference type="SAM" id="Phobius"/>
    </source>
</evidence>
<dbReference type="GO" id="GO:0006906">
    <property type="term" value="P:vesicle fusion"/>
    <property type="evidence" value="ECO:0007669"/>
    <property type="project" value="TreeGrafter"/>
</dbReference>
<dbReference type="AlphaFoldDB" id="A0AAD9MMP5"/>
<dbReference type="PANTHER" id="PTHR21230:SF26">
    <property type="entry name" value="VESICLE TRANSPORT THROUGH INTERACTION WITH T-SNARES HOMOLOG 1A"/>
    <property type="match status" value="1"/>
</dbReference>
<dbReference type="Proteomes" id="UP001255856">
    <property type="component" value="Unassembled WGS sequence"/>
</dbReference>
<dbReference type="GO" id="GO:0000149">
    <property type="term" value="F:SNARE binding"/>
    <property type="evidence" value="ECO:0007669"/>
    <property type="project" value="TreeGrafter"/>
</dbReference>
<dbReference type="CDD" id="cd15862">
    <property type="entry name" value="SNARE_Vti1"/>
    <property type="match status" value="1"/>
</dbReference>
<dbReference type="EMBL" id="JASFZW010000007">
    <property type="protein sequence ID" value="KAK2077311.1"/>
    <property type="molecule type" value="Genomic_DNA"/>
</dbReference>
<dbReference type="PANTHER" id="PTHR21230">
    <property type="entry name" value="VESICLE TRANSPORT V-SNARE PROTEIN VTI1-RELATED"/>
    <property type="match status" value="1"/>
</dbReference>
<keyword evidence="6 9" id="KW-1133">Transmembrane helix</keyword>